<accession>A0ABP5BSI9</accession>
<organism evidence="9 10">
    <name type="scientific">Nocardioides panacihumi</name>
    <dbReference type="NCBI Taxonomy" id="400774"/>
    <lineage>
        <taxon>Bacteria</taxon>
        <taxon>Bacillati</taxon>
        <taxon>Actinomycetota</taxon>
        <taxon>Actinomycetes</taxon>
        <taxon>Propionibacteriales</taxon>
        <taxon>Nocardioidaceae</taxon>
        <taxon>Nocardioides</taxon>
    </lineage>
</organism>
<keyword evidence="3" id="KW-0808">Transferase</keyword>
<dbReference type="Proteomes" id="UP001500571">
    <property type="component" value="Unassembled WGS sequence"/>
</dbReference>
<evidence type="ECO:0000256" key="6">
    <source>
        <dbReference type="ARBA" id="ARBA00023136"/>
    </source>
</evidence>
<dbReference type="RefSeq" id="WP_344042772.1">
    <property type="nucleotide sequence ID" value="NZ_BAAAPB010000001.1"/>
</dbReference>
<feature type="transmembrane region" description="Helical" evidence="8">
    <location>
        <begin position="261"/>
        <end position="281"/>
    </location>
</feature>
<keyword evidence="10" id="KW-1185">Reference proteome</keyword>
<keyword evidence="6 8" id="KW-0472">Membrane</keyword>
<feature type="transmembrane region" description="Helical" evidence="8">
    <location>
        <begin position="419"/>
        <end position="441"/>
    </location>
</feature>
<comment type="caution">
    <text evidence="9">The sequence shown here is derived from an EMBL/GenBank/DDBJ whole genome shotgun (WGS) entry which is preliminary data.</text>
</comment>
<feature type="transmembrane region" description="Helical" evidence="8">
    <location>
        <begin position="154"/>
        <end position="179"/>
    </location>
</feature>
<evidence type="ECO:0000256" key="7">
    <source>
        <dbReference type="ARBA" id="ARBA00024033"/>
    </source>
</evidence>
<comment type="subcellular location">
    <subcellularLocation>
        <location evidence="1">Cell membrane</location>
        <topology evidence="1">Multi-pass membrane protein</topology>
    </subcellularLocation>
</comment>
<comment type="similarity">
    <text evidence="7">Belongs to the glycosyltransferase 87 family.</text>
</comment>
<dbReference type="PIRSF" id="PIRSF010361">
    <property type="entry name" value="UCP010361"/>
    <property type="match status" value="1"/>
</dbReference>
<feature type="transmembrane region" description="Helical" evidence="8">
    <location>
        <begin position="191"/>
        <end position="219"/>
    </location>
</feature>
<keyword evidence="5 8" id="KW-1133">Transmembrane helix</keyword>
<reference evidence="10" key="1">
    <citation type="journal article" date="2019" name="Int. J. Syst. Evol. Microbiol.">
        <title>The Global Catalogue of Microorganisms (GCM) 10K type strain sequencing project: providing services to taxonomists for standard genome sequencing and annotation.</title>
        <authorList>
            <consortium name="The Broad Institute Genomics Platform"/>
            <consortium name="The Broad Institute Genome Sequencing Center for Infectious Disease"/>
            <person name="Wu L."/>
            <person name="Ma J."/>
        </authorList>
    </citation>
    <scope>NUCLEOTIDE SEQUENCE [LARGE SCALE GENOMIC DNA]</scope>
    <source>
        <strain evidence="10">JCM 15309</strain>
    </source>
</reference>
<evidence type="ECO:0000256" key="1">
    <source>
        <dbReference type="ARBA" id="ARBA00004651"/>
    </source>
</evidence>
<evidence type="ECO:0000256" key="8">
    <source>
        <dbReference type="SAM" id="Phobius"/>
    </source>
</evidence>
<sequence>MSVVHPTQDDPVALALSEGIGGQRGEHAGRHRWWTPVRILLLLTAMTFALGMVQKSGCFDDTWEDGTGRYTQMCYSDLPYLYTARGFAELNWPYSSDPQVRARYEVMEYPVGIAYWAYGAAWVTHWLNGSPSLDNRYVAPVSDLWGMPDVHREIRLYVVVNAIGFAILALASTWLLAGVRPRRPWDAAPFALAPAMVAAGLVNWDMVAVVCVAGALFAWSRGRPGWTGVMIGLGTAAKLYPLFLLGAVLILAWRTRRWGDLALASAGAAASWVLVNLPAYLSGPDQWKVFWSFNSGRAADLGSLWLAASDVFHTTFAVSTINSWSWLLFGAWCAAVLVVGMLARRTPTFAELGLLIVTGFLLVNKVYSPQYVLWLLPLAVLARPKWRDQLVWQGAELVYFASVWWYLGTFLNSGAGDKHPFYSLAVLVRVAGELYLVALVVRSWFTLRREPQLTETESNVVAV</sequence>
<name>A0ABP5BSI9_9ACTN</name>
<keyword evidence="4 8" id="KW-0812">Transmembrane</keyword>
<evidence type="ECO:0000313" key="9">
    <source>
        <dbReference type="EMBL" id="GAA1951669.1"/>
    </source>
</evidence>
<dbReference type="InterPro" id="IPR018584">
    <property type="entry name" value="GT87"/>
</dbReference>
<proteinExistence type="inferred from homology"/>
<feature type="transmembrane region" description="Helical" evidence="8">
    <location>
        <begin position="109"/>
        <end position="127"/>
    </location>
</feature>
<evidence type="ECO:0000256" key="3">
    <source>
        <dbReference type="ARBA" id="ARBA00022679"/>
    </source>
</evidence>
<feature type="transmembrane region" description="Helical" evidence="8">
    <location>
        <begin position="389"/>
        <end position="407"/>
    </location>
</feature>
<dbReference type="EMBL" id="BAAAPB010000001">
    <property type="protein sequence ID" value="GAA1951669.1"/>
    <property type="molecule type" value="Genomic_DNA"/>
</dbReference>
<feature type="transmembrane region" description="Helical" evidence="8">
    <location>
        <begin position="225"/>
        <end position="252"/>
    </location>
</feature>
<dbReference type="Pfam" id="PF09594">
    <property type="entry name" value="GT87"/>
    <property type="match status" value="1"/>
</dbReference>
<protein>
    <submittedName>
        <fullName evidence="9">Glycosyltransferase 87 family protein</fullName>
    </submittedName>
</protein>
<evidence type="ECO:0000256" key="5">
    <source>
        <dbReference type="ARBA" id="ARBA00022989"/>
    </source>
</evidence>
<feature type="transmembrane region" description="Helical" evidence="8">
    <location>
        <begin position="326"/>
        <end position="343"/>
    </location>
</feature>
<evidence type="ECO:0000313" key="10">
    <source>
        <dbReference type="Proteomes" id="UP001500571"/>
    </source>
</evidence>
<gene>
    <name evidence="9" type="ORF">GCM10009798_08650</name>
</gene>
<dbReference type="InterPro" id="IPR016570">
    <property type="entry name" value="UCP010361"/>
</dbReference>
<evidence type="ECO:0000256" key="4">
    <source>
        <dbReference type="ARBA" id="ARBA00022692"/>
    </source>
</evidence>
<feature type="transmembrane region" description="Helical" evidence="8">
    <location>
        <begin position="349"/>
        <end position="368"/>
    </location>
</feature>
<feature type="transmembrane region" description="Helical" evidence="8">
    <location>
        <begin position="33"/>
        <end position="53"/>
    </location>
</feature>
<evidence type="ECO:0000256" key="2">
    <source>
        <dbReference type="ARBA" id="ARBA00022475"/>
    </source>
</evidence>
<keyword evidence="2" id="KW-1003">Cell membrane</keyword>